<organism evidence="1 3">
    <name type="scientific">Didymodactylos carnosus</name>
    <dbReference type="NCBI Taxonomy" id="1234261"/>
    <lineage>
        <taxon>Eukaryota</taxon>
        <taxon>Metazoa</taxon>
        <taxon>Spiralia</taxon>
        <taxon>Gnathifera</taxon>
        <taxon>Rotifera</taxon>
        <taxon>Eurotatoria</taxon>
        <taxon>Bdelloidea</taxon>
        <taxon>Philodinida</taxon>
        <taxon>Philodinidae</taxon>
        <taxon>Didymodactylos</taxon>
    </lineage>
</organism>
<dbReference type="Proteomes" id="UP000663829">
    <property type="component" value="Unassembled WGS sequence"/>
</dbReference>
<dbReference type="EMBL" id="CAJOBC010002358">
    <property type="protein sequence ID" value="CAF3729304.1"/>
    <property type="molecule type" value="Genomic_DNA"/>
</dbReference>
<sequence length="153" mass="18303">MQESYITLLNHDSNLYKAVENNIRELGSNELKNGFQESKNALNEFMEYELSKTHMKQFTDLASTKLLKYVKETLDTADHLLLFDFKDLSLENYNKKLKTKMWDRTYPEQRYQLTYDKANLLRRTILIMYCSQFFDDSKKTFRDRFLCSTIASD</sequence>
<accession>A0A814DCN9</accession>
<proteinExistence type="predicted"/>
<name>A0A814DCN9_9BILA</name>
<evidence type="ECO:0000313" key="2">
    <source>
        <dbReference type="EMBL" id="CAF3729304.1"/>
    </source>
</evidence>
<gene>
    <name evidence="1" type="ORF">GPM918_LOCUS11398</name>
    <name evidence="2" type="ORF">SRO942_LOCUS11397</name>
</gene>
<comment type="caution">
    <text evidence="1">The sequence shown here is derived from an EMBL/GenBank/DDBJ whole genome shotgun (WGS) entry which is preliminary data.</text>
</comment>
<keyword evidence="3" id="KW-1185">Reference proteome</keyword>
<dbReference type="Proteomes" id="UP000681722">
    <property type="component" value="Unassembled WGS sequence"/>
</dbReference>
<reference evidence="1" key="1">
    <citation type="submission" date="2021-02" db="EMBL/GenBank/DDBJ databases">
        <authorList>
            <person name="Nowell W R."/>
        </authorList>
    </citation>
    <scope>NUCLEOTIDE SEQUENCE</scope>
</reference>
<dbReference type="AlphaFoldDB" id="A0A814DCN9"/>
<dbReference type="EMBL" id="CAJNOQ010002359">
    <property type="protein sequence ID" value="CAF0953990.1"/>
    <property type="molecule type" value="Genomic_DNA"/>
</dbReference>
<evidence type="ECO:0000313" key="3">
    <source>
        <dbReference type="Proteomes" id="UP000663829"/>
    </source>
</evidence>
<protein>
    <submittedName>
        <fullName evidence="1">Uncharacterized protein</fullName>
    </submittedName>
</protein>
<evidence type="ECO:0000313" key="1">
    <source>
        <dbReference type="EMBL" id="CAF0953990.1"/>
    </source>
</evidence>